<evidence type="ECO:0000313" key="6">
    <source>
        <dbReference type="EMBL" id="MBD2296483.1"/>
    </source>
</evidence>
<keyword evidence="2" id="KW-0808">Transferase</keyword>
<feature type="domain" description="Formyl transferase C-terminal" evidence="5">
    <location>
        <begin position="188"/>
        <end position="278"/>
    </location>
</feature>
<dbReference type="SUPFAM" id="SSF53328">
    <property type="entry name" value="Formyltransferase"/>
    <property type="match status" value="1"/>
</dbReference>
<dbReference type="GO" id="GO:0004479">
    <property type="term" value="F:methionyl-tRNA formyltransferase activity"/>
    <property type="evidence" value="ECO:0007669"/>
    <property type="project" value="TreeGrafter"/>
</dbReference>
<dbReference type="InterPro" id="IPR002376">
    <property type="entry name" value="Formyl_transf_N"/>
</dbReference>
<dbReference type="Proteomes" id="UP000662185">
    <property type="component" value="Unassembled WGS sequence"/>
</dbReference>
<dbReference type="InterPro" id="IPR011034">
    <property type="entry name" value="Formyl_transferase-like_C_sf"/>
</dbReference>
<dbReference type="PANTHER" id="PTHR11138">
    <property type="entry name" value="METHIONYL-TRNA FORMYLTRANSFERASE"/>
    <property type="match status" value="1"/>
</dbReference>
<dbReference type="InterPro" id="IPR005793">
    <property type="entry name" value="Formyl_trans_C"/>
</dbReference>
<name>A0A927A3H5_9NOST</name>
<feature type="domain" description="Formyl transferase N-terminal" evidence="4">
    <location>
        <begin position="54"/>
        <end position="149"/>
    </location>
</feature>
<dbReference type="Pfam" id="PF02911">
    <property type="entry name" value="Formyl_trans_C"/>
    <property type="match status" value="1"/>
</dbReference>
<dbReference type="Gene3D" id="3.40.50.12230">
    <property type="match status" value="1"/>
</dbReference>
<dbReference type="Pfam" id="PF00551">
    <property type="entry name" value="Formyl_trans_N"/>
    <property type="match status" value="1"/>
</dbReference>
<dbReference type="CDD" id="cd08704">
    <property type="entry name" value="Met_tRNA_FMT_C"/>
    <property type="match status" value="1"/>
</dbReference>
<sequence>MRLFLLGTGSLFEKLFTILPDAGINIVAALNSNPESRFAEYCHLPTIRWLHSIDDLADDEVDLCFMCDYLRLLPAEFVKKYKVLNSHGGLLPKYRGYHGNGWAFINGETEIGYTIHRVDSSLDGGPIIYQKKFSVNPTSTFSEIKSKITWDIEQNLANVLNDYFKGKLKEQPQNAQKATFVARRHIRDCYIEWERSSVEIERFIRALAPPFAPGAFTVFRNQKLVILSAELFETEIYSEIPGHVVYRIEGQGILVKTGDGVLLMKEVEYQGKKIHSLDLFSTTGYRLGLDLVGEKLSQLGIY</sequence>
<dbReference type="SUPFAM" id="SSF50486">
    <property type="entry name" value="FMT C-terminal domain-like"/>
    <property type="match status" value="1"/>
</dbReference>
<evidence type="ECO:0000259" key="4">
    <source>
        <dbReference type="Pfam" id="PF00551"/>
    </source>
</evidence>
<dbReference type="InterPro" id="IPR036477">
    <property type="entry name" value="Formyl_transf_N_sf"/>
</dbReference>
<protein>
    <recommendedName>
        <fullName evidence="8">Methionyl-tRNA formyltransferase</fullName>
    </recommendedName>
</protein>
<gene>
    <name evidence="6" type="ORF">H6G06_24150</name>
</gene>
<keyword evidence="3" id="KW-0648">Protein biosynthesis</keyword>
<comment type="similarity">
    <text evidence="1">Belongs to the Fmt family.</text>
</comment>
<evidence type="ECO:0000259" key="5">
    <source>
        <dbReference type="Pfam" id="PF02911"/>
    </source>
</evidence>
<dbReference type="EMBL" id="JACJQU010000024">
    <property type="protein sequence ID" value="MBD2296483.1"/>
    <property type="molecule type" value="Genomic_DNA"/>
</dbReference>
<keyword evidence="7" id="KW-1185">Reference proteome</keyword>
<accession>A0A927A3H5</accession>
<comment type="caution">
    <text evidence="6">The sequence shown here is derived from an EMBL/GenBank/DDBJ whole genome shotgun (WGS) entry which is preliminary data.</text>
</comment>
<reference evidence="7" key="1">
    <citation type="journal article" date="2020" name="ISME J.">
        <title>Comparative genomics reveals insights into cyanobacterial evolution and habitat adaptation.</title>
        <authorList>
            <person name="Chen M.Y."/>
            <person name="Teng W.K."/>
            <person name="Zhao L."/>
            <person name="Hu C.X."/>
            <person name="Zhou Y.K."/>
            <person name="Han B.P."/>
            <person name="Song L.R."/>
            <person name="Shu W.S."/>
        </authorList>
    </citation>
    <scope>NUCLEOTIDE SEQUENCE [LARGE SCALE GENOMIC DNA]</scope>
    <source>
        <strain evidence="7">FACHB-251</strain>
    </source>
</reference>
<dbReference type="CDD" id="cd08369">
    <property type="entry name" value="FMT_core"/>
    <property type="match status" value="1"/>
</dbReference>
<evidence type="ECO:0000256" key="2">
    <source>
        <dbReference type="ARBA" id="ARBA00022679"/>
    </source>
</evidence>
<organism evidence="6 7">
    <name type="scientific">Anabaena sphaerica FACHB-251</name>
    <dbReference type="NCBI Taxonomy" id="2692883"/>
    <lineage>
        <taxon>Bacteria</taxon>
        <taxon>Bacillati</taxon>
        <taxon>Cyanobacteriota</taxon>
        <taxon>Cyanophyceae</taxon>
        <taxon>Nostocales</taxon>
        <taxon>Nostocaceae</taxon>
        <taxon>Anabaena</taxon>
    </lineage>
</organism>
<evidence type="ECO:0000256" key="3">
    <source>
        <dbReference type="ARBA" id="ARBA00022917"/>
    </source>
</evidence>
<evidence type="ECO:0000256" key="1">
    <source>
        <dbReference type="ARBA" id="ARBA00010699"/>
    </source>
</evidence>
<dbReference type="RefSeq" id="WP_190564603.1">
    <property type="nucleotide sequence ID" value="NZ_JACJQU010000024.1"/>
</dbReference>
<dbReference type="InterPro" id="IPR044135">
    <property type="entry name" value="Met-tRNA-FMT_C"/>
</dbReference>
<proteinExistence type="inferred from homology"/>
<evidence type="ECO:0000313" key="7">
    <source>
        <dbReference type="Proteomes" id="UP000662185"/>
    </source>
</evidence>
<dbReference type="GO" id="GO:0005829">
    <property type="term" value="C:cytosol"/>
    <property type="evidence" value="ECO:0007669"/>
    <property type="project" value="TreeGrafter"/>
</dbReference>
<evidence type="ECO:0008006" key="8">
    <source>
        <dbReference type="Google" id="ProtNLM"/>
    </source>
</evidence>
<dbReference type="AlphaFoldDB" id="A0A927A3H5"/>
<dbReference type="PANTHER" id="PTHR11138:SF5">
    <property type="entry name" value="METHIONYL-TRNA FORMYLTRANSFERASE, MITOCHONDRIAL"/>
    <property type="match status" value="1"/>
</dbReference>